<dbReference type="PANTHER" id="PTHR33885:SF3">
    <property type="entry name" value="PHAGE SHOCK PROTEIN C"/>
    <property type="match status" value="1"/>
</dbReference>
<reference evidence="11" key="1">
    <citation type="submission" date="2016-10" db="EMBL/GenBank/DDBJ databases">
        <authorList>
            <person name="Varghese N."/>
            <person name="Submissions S."/>
        </authorList>
    </citation>
    <scope>NUCLEOTIDE SEQUENCE [LARGE SCALE GENOMIC DNA]</scope>
    <source>
        <strain evidence="11">DSM 45413</strain>
    </source>
</reference>
<feature type="compositionally biased region" description="Gly residues" evidence="6">
    <location>
        <begin position="301"/>
        <end position="313"/>
    </location>
</feature>
<name>A0A1H8RQS0_9ACTN</name>
<evidence type="ECO:0000256" key="5">
    <source>
        <dbReference type="ARBA" id="ARBA00023136"/>
    </source>
</evidence>
<evidence type="ECO:0000256" key="7">
    <source>
        <dbReference type="SAM" id="Phobius"/>
    </source>
</evidence>
<evidence type="ECO:0000256" key="1">
    <source>
        <dbReference type="ARBA" id="ARBA00004162"/>
    </source>
</evidence>
<feature type="domain" description="Cell wall-active antibiotics response LiaF-like C-terminal" evidence="9">
    <location>
        <begin position="242"/>
        <end position="333"/>
    </location>
</feature>
<feature type="domain" description="Phage shock protein PspC N-terminal" evidence="8">
    <location>
        <begin position="59"/>
        <end position="114"/>
    </location>
</feature>
<feature type="region of interest" description="Disordered" evidence="6">
    <location>
        <begin position="24"/>
        <end position="67"/>
    </location>
</feature>
<protein>
    <submittedName>
        <fullName evidence="10">Phage shock protein C (PspC) family protein</fullName>
    </submittedName>
</protein>
<feature type="compositionally biased region" description="Basic and acidic residues" evidence="6">
    <location>
        <begin position="329"/>
        <end position="338"/>
    </location>
</feature>
<comment type="subcellular location">
    <subcellularLocation>
        <location evidence="1">Cell membrane</location>
        <topology evidence="1">Single-pass membrane protein</topology>
    </subcellularLocation>
</comment>
<dbReference type="Proteomes" id="UP000198960">
    <property type="component" value="Unassembled WGS sequence"/>
</dbReference>
<keyword evidence="4 7" id="KW-1133">Transmembrane helix</keyword>
<keyword evidence="3 7" id="KW-0812">Transmembrane</keyword>
<dbReference type="STRING" id="673521.SAMN05660991_01262"/>
<organism evidence="10 11">
    <name type="scientific">Trujillonella endophytica</name>
    <dbReference type="NCBI Taxonomy" id="673521"/>
    <lineage>
        <taxon>Bacteria</taxon>
        <taxon>Bacillati</taxon>
        <taxon>Actinomycetota</taxon>
        <taxon>Actinomycetes</taxon>
        <taxon>Geodermatophilales</taxon>
        <taxon>Geodermatophilaceae</taxon>
        <taxon>Trujillonella</taxon>
    </lineage>
</organism>
<evidence type="ECO:0000313" key="11">
    <source>
        <dbReference type="Proteomes" id="UP000198960"/>
    </source>
</evidence>
<feature type="transmembrane region" description="Helical" evidence="7">
    <location>
        <begin position="196"/>
        <end position="216"/>
    </location>
</feature>
<dbReference type="InterPro" id="IPR052027">
    <property type="entry name" value="PspC"/>
</dbReference>
<keyword evidence="2" id="KW-1003">Cell membrane</keyword>
<evidence type="ECO:0000256" key="2">
    <source>
        <dbReference type="ARBA" id="ARBA00022475"/>
    </source>
</evidence>
<accession>A0A1H8RQS0</accession>
<evidence type="ECO:0000313" key="10">
    <source>
        <dbReference type="EMBL" id="SEO68524.1"/>
    </source>
</evidence>
<dbReference type="InterPro" id="IPR007168">
    <property type="entry name" value="Phageshock_PspC_N"/>
</dbReference>
<feature type="transmembrane region" description="Helical" evidence="7">
    <location>
        <begin position="85"/>
        <end position="111"/>
    </location>
</feature>
<dbReference type="PANTHER" id="PTHR33885">
    <property type="entry name" value="PHAGE SHOCK PROTEIN C"/>
    <property type="match status" value="1"/>
</dbReference>
<evidence type="ECO:0000256" key="4">
    <source>
        <dbReference type="ARBA" id="ARBA00022989"/>
    </source>
</evidence>
<dbReference type="GO" id="GO:0005886">
    <property type="term" value="C:plasma membrane"/>
    <property type="evidence" value="ECO:0007669"/>
    <property type="project" value="UniProtKB-SubCell"/>
</dbReference>
<evidence type="ECO:0000259" key="8">
    <source>
        <dbReference type="Pfam" id="PF04024"/>
    </source>
</evidence>
<dbReference type="Pfam" id="PF09922">
    <property type="entry name" value="LiaF-like_C"/>
    <property type="match status" value="1"/>
</dbReference>
<dbReference type="InterPro" id="IPR024425">
    <property type="entry name" value="LiaF-like_C"/>
</dbReference>
<dbReference type="AlphaFoldDB" id="A0A1H8RQS0"/>
<dbReference type="EMBL" id="FOEE01000003">
    <property type="protein sequence ID" value="SEO68524.1"/>
    <property type="molecule type" value="Genomic_DNA"/>
</dbReference>
<evidence type="ECO:0000256" key="6">
    <source>
        <dbReference type="SAM" id="MobiDB-lite"/>
    </source>
</evidence>
<feature type="transmembrane region" description="Helical" evidence="7">
    <location>
        <begin position="169"/>
        <end position="189"/>
    </location>
</feature>
<evidence type="ECO:0000259" key="9">
    <source>
        <dbReference type="Pfam" id="PF09922"/>
    </source>
</evidence>
<feature type="transmembrane region" description="Helical" evidence="7">
    <location>
        <begin position="138"/>
        <end position="157"/>
    </location>
</feature>
<feature type="compositionally biased region" description="Pro residues" evidence="6">
    <location>
        <begin position="31"/>
        <end position="57"/>
    </location>
</feature>
<dbReference type="Pfam" id="PF04024">
    <property type="entry name" value="PspC"/>
    <property type="match status" value="1"/>
</dbReference>
<sequence>MITPAGGTRVGWVPSLMSRVTSVAHASGMTAPPPPAPPSVDPPDAAWPPPPPGPPARPALRRSRSDKMAGGVAGGLADYSGIDPLLWRVGFVALTLAGGTGILVYLLLWVVMPAGPRRSGDAPAERAPAAPALPRSPVGRLTLAGILIAAGLLVLVARLTDWEPGPRPFLGVALLVVGLGLVAAAFVPGRTARGGLVALGVVLSLALAVASSVPWADGGGVGDRDYRPGSVAEVRDRYALNAGDMTVDLSRIDVADIDAPLRIEIDHGVGDLDVVVPRGADVELELDTGVGDVQVFDRGSSDGGYYPGSGSGPGVDDDRPEFVLTIDHGVGDTEVSRG</sequence>
<proteinExistence type="predicted"/>
<keyword evidence="11" id="KW-1185">Reference proteome</keyword>
<keyword evidence="5 7" id="KW-0472">Membrane</keyword>
<gene>
    <name evidence="10" type="ORF">SAMN05660991_01262</name>
</gene>
<evidence type="ECO:0000256" key="3">
    <source>
        <dbReference type="ARBA" id="ARBA00022692"/>
    </source>
</evidence>
<feature type="region of interest" description="Disordered" evidence="6">
    <location>
        <begin position="297"/>
        <end position="338"/>
    </location>
</feature>